<proteinExistence type="predicted"/>
<accession>D8S9V2</accession>
<evidence type="ECO:0008006" key="4">
    <source>
        <dbReference type="Google" id="ProtNLM"/>
    </source>
</evidence>
<evidence type="ECO:0000256" key="1">
    <source>
        <dbReference type="SAM" id="MobiDB-lite"/>
    </source>
</evidence>
<reference evidence="2 3" key="1">
    <citation type="journal article" date="2011" name="Science">
        <title>The Selaginella genome identifies genetic changes associated with the evolution of vascular plants.</title>
        <authorList>
            <person name="Banks J.A."/>
            <person name="Nishiyama T."/>
            <person name="Hasebe M."/>
            <person name="Bowman J.L."/>
            <person name="Gribskov M."/>
            <person name="dePamphilis C."/>
            <person name="Albert V.A."/>
            <person name="Aono N."/>
            <person name="Aoyama T."/>
            <person name="Ambrose B.A."/>
            <person name="Ashton N.W."/>
            <person name="Axtell M.J."/>
            <person name="Barker E."/>
            <person name="Barker M.S."/>
            <person name="Bennetzen J.L."/>
            <person name="Bonawitz N.D."/>
            <person name="Chapple C."/>
            <person name="Cheng C."/>
            <person name="Correa L.G."/>
            <person name="Dacre M."/>
            <person name="DeBarry J."/>
            <person name="Dreyer I."/>
            <person name="Elias M."/>
            <person name="Engstrom E.M."/>
            <person name="Estelle M."/>
            <person name="Feng L."/>
            <person name="Finet C."/>
            <person name="Floyd S.K."/>
            <person name="Frommer W.B."/>
            <person name="Fujita T."/>
            <person name="Gramzow L."/>
            <person name="Gutensohn M."/>
            <person name="Harholt J."/>
            <person name="Hattori M."/>
            <person name="Heyl A."/>
            <person name="Hirai T."/>
            <person name="Hiwatashi Y."/>
            <person name="Ishikawa M."/>
            <person name="Iwata M."/>
            <person name="Karol K.G."/>
            <person name="Koehler B."/>
            <person name="Kolukisaoglu U."/>
            <person name="Kubo M."/>
            <person name="Kurata T."/>
            <person name="Lalonde S."/>
            <person name="Li K."/>
            <person name="Li Y."/>
            <person name="Litt A."/>
            <person name="Lyons E."/>
            <person name="Manning G."/>
            <person name="Maruyama T."/>
            <person name="Michael T.P."/>
            <person name="Mikami K."/>
            <person name="Miyazaki S."/>
            <person name="Morinaga S."/>
            <person name="Murata T."/>
            <person name="Mueller-Roeber B."/>
            <person name="Nelson D.R."/>
            <person name="Obara M."/>
            <person name="Oguri Y."/>
            <person name="Olmstead R.G."/>
            <person name="Onodera N."/>
            <person name="Petersen B.L."/>
            <person name="Pils B."/>
            <person name="Prigge M."/>
            <person name="Rensing S.A."/>
            <person name="Riano-Pachon D.M."/>
            <person name="Roberts A.W."/>
            <person name="Sato Y."/>
            <person name="Scheller H.V."/>
            <person name="Schulz B."/>
            <person name="Schulz C."/>
            <person name="Shakirov E.V."/>
            <person name="Shibagaki N."/>
            <person name="Shinohara N."/>
            <person name="Shippen D.E."/>
            <person name="Soerensen I."/>
            <person name="Sotooka R."/>
            <person name="Sugimoto N."/>
            <person name="Sugita M."/>
            <person name="Sumikawa N."/>
            <person name="Tanurdzic M."/>
            <person name="Theissen G."/>
            <person name="Ulvskov P."/>
            <person name="Wakazuki S."/>
            <person name="Weng J.K."/>
            <person name="Willats W.W."/>
            <person name="Wipf D."/>
            <person name="Wolf P.G."/>
            <person name="Yang L."/>
            <person name="Zimmer A.D."/>
            <person name="Zhu Q."/>
            <person name="Mitros T."/>
            <person name="Hellsten U."/>
            <person name="Loque D."/>
            <person name="Otillar R."/>
            <person name="Salamov A."/>
            <person name="Schmutz J."/>
            <person name="Shapiro H."/>
            <person name="Lindquist E."/>
            <person name="Lucas S."/>
            <person name="Rokhsar D."/>
            <person name="Grigoriev I.V."/>
        </authorList>
    </citation>
    <scope>NUCLEOTIDE SEQUENCE [LARGE SCALE GENOMIC DNA]</scope>
</reference>
<evidence type="ECO:0000313" key="3">
    <source>
        <dbReference type="Proteomes" id="UP000001514"/>
    </source>
</evidence>
<gene>
    <name evidence="2" type="ORF">SELMODRAFT_419728</name>
</gene>
<sequence>MLTLHELFQTRVPRVVYRPGRDLPTDRVTDSVYKRDPASGYHVWDSFLDEARAFCANSVDSLPVFDHPFPVGLGEISCEEGVRHNIYAFFTRTLVEMNRERRRRDPTTPVILFADGSAAVMIGHPDFLHIGAGDEFFACTEAKKEGALPSTLRGQEFARLAQQEPRQHRKMLNQVNGYLWHNRTMHCGYGAITNCNAWWFIKVTPTSALYVSDPVTCDAVPGANNISLHQALWFYHELMCQNTLPQDPPPPSDSGGSSGGESSRGKRRWDPPVYSIIPRQKSMRIGGSSAGGSARVANRFLMKKLYSLCEALGISSNLVKGYFQILEAHEHEVLQLIEAEREQHVFRGKLKGDDVVIKWSDTTKFEERVTKYLPMQDSGGISIDREPHLQTQEKFEGALVRLDAIHARGFIHGKIQPASILVTRDDEIRWIALSESRPGSAQEMVEERAQMQRLIPRS</sequence>
<feature type="region of interest" description="Disordered" evidence="1">
    <location>
        <begin position="244"/>
        <end position="271"/>
    </location>
</feature>
<dbReference type="AlphaFoldDB" id="D8S9V2"/>
<name>D8S9V2_SELML</name>
<protein>
    <recommendedName>
        <fullName evidence="4">Protein kinase domain-containing protein</fullName>
    </recommendedName>
</protein>
<dbReference type="EMBL" id="GL377608">
    <property type="protein sequence ID" value="EFJ18888.1"/>
    <property type="molecule type" value="Genomic_DNA"/>
</dbReference>
<organism evidence="3">
    <name type="scientific">Selaginella moellendorffii</name>
    <name type="common">Spikemoss</name>
    <dbReference type="NCBI Taxonomy" id="88036"/>
    <lineage>
        <taxon>Eukaryota</taxon>
        <taxon>Viridiplantae</taxon>
        <taxon>Streptophyta</taxon>
        <taxon>Embryophyta</taxon>
        <taxon>Tracheophyta</taxon>
        <taxon>Lycopodiopsida</taxon>
        <taxon>Selaginellales</taxon>
        <taxon>Selaginellaceae</taxon>
        <taxon>Selaginella</taxon>
    </lineage>
</organism>
<dbReference type="KEGG" id="smo:SELMODRAFT_419728"/>
<dbReference type="HOGENOM" id="CLU_627621_0_0_1"/>
<keyword evidence="3" id="KW-1185">Reference proteome</keyword>
<evidence type="ECO:0000313" key="2">
    <source>
        <dbReference type="EMBL" id="EFJ18888.1"/>
    </source>
</evidence>
<dbReference type="InParanoid" id="D8S9V2"/>
<dbReference type="Proteomes" id="UP000001514">
    <property type="component" value="Unassembled WGS sequence"/>
</dbReference>
<dbReference type="Gramene" id="EFJ18888">
    <property type="protein sequence ID" value="EFJ18888"/>
    <property type="gene ID" value="SELMODRAFT_419728"/>
</dbReference>